<sequence>MADVLGTDKNDQISVALTSAGVTGAPTADADNIIGDFGKDEIAAGGGDDVVTGDLADLGGKQKGGNDIIFGEDGEDTLYGDASNEMTGKAKGGKDVIDGGADDDRIAGDAEHMIGSSRGGHDVLFGGDGNDQIYGDGVGTRENARGGNDTIFGGAGDDFLYGEGWELRDNARGGNDKIFGGEGDDTIFGDARPGIFTDPTTRGGNDKLFGEEGDDTIYGGAGNDLLDGGEGNDILVGGLGKDKLIGGAGADQFRYEIGGGKDKILDFVSGEDVLDLGDYNLSFADLDTNQDGVIGKGDDLVKAGKKGMKIDLSGADGGVKGDVIKIAGVNELQEADILVAVG</sequence>
<evidence type="ECO:0000313" key="3">
    <source>
        <dbReference type="EMBL" id="MDF1585824.1"/>
    </source>
</evidence>
<proteinExistence type="predicted"/>
<dbReference type="Pfam" id="PF00353">
    <property type="entry name" value="HemolysinCabind"/>
    <property type="match status" value="7"/>
</dbReference>
<dbReference type="PANTHER" id="PTHR38340:SF1">
    <property type="entry name" value="S-LAYER PROTEIN"/>
    <property type="match status" value="1"/>
</dbReference>
<keyword evidence="2" id="KW-0964">Secreted</keyword>
<dbReference type="PROSITE" id="PS00330">
    <property type="entry name" value="HEMOLYSIN_CALCIUM"/>
    <property type="match status" value="3"/>
</dbReference>
<accession>A0AAP3XPT3</accession>
<dbReference type="EMBL" id="JARGEQ010000047">
    <property type="protein sequence ID" value="MDF1585824.1"/>
    <property type="molecule type" value="Genomic_DNA"/>
</dbReference>
<evidence type="ECO:0000313" key="4">
    <source>
        <dbReference type="Proteomes" id="UP001301140"/>
    </source>
</evidence>
<organism evidence="3 4">
    <name type="scientific">Marinimicrococcus flavescens</name>
    <dbReference type="NCBI Taxonomy" id="3031815"/>
    <lineage>
        <taxon>Bacteria</taxon>
        <taxon>Pseudomonadati</taxon>
        <taxon>Pseudomonadota</taxon>
        <taxon>Alphaproteobacteria</taxon>
        <taxon>Geminicoccales</taxon>
        <taxon>Geminicoccaceae</taxon>
        <taxon>Marinimicrococcus</taxon>
    </lineage>
</organism>
<dbReference type="Gene3D" id="2.150.10.10">
    <property type="entry name" value="Serralysin-like metalloprotease, C-terminal"/>
    <property type="match status" value="2"/>
</dbReference>
<evidence type="ECO:0000256" key="1">
    <source>
        <dbReference type="ARBA" id="ARBA00004613"/>
    </source>
</evidence>
<dbReference type="PANTHER" id="PTHR38340">
    <property type="entry name" value="S-LAYER PROTEIN"/>
    <property type="match status" value="1"/>
</dbReference>
<name>A0AAP3XPT3_9PROT</name>
<dbReference type="InterPro" id="IPR050557">
    <property type="entry name" value="RTX_toxin/Mannuronan_C5-epim"/>
</dbReference>
<dbReference type="Proteomes" id="UP001301140">
    <property type="component" value="Unassembled WGS sequence"/>
</dbReference>
<dbReference type="GO" id="GO:0005576">
    <property type="term" value="C:extracellular region"/>
    <property type="evidence" value="ECO:0007669"/>
    <property type="project" value="UniProtKB-SubCell"/>
</dbReference>
<dbReference type="InterPro" id="IPR011049">
    <property type="entry name" value="Serralysin-like_metalloprot_C"/>
</dbReference>
<gene>
    <name evidence="3" type="ORF">PZ740_05435</name>
</gene>
<comment type="caution">
    <text evidence="3">The sequence shown here is derived from an EMBL/GenBank/DDBJ whole genome shotgun (WGS) entry which is preliminary data.</text>
</comment>
<comment type="subcellular location">
    <subcellularLocation>
        <location evidence="1">Secreted</location>
    </subcellularLocation>
</comment>
<dbReference type="AlphaFoldDB" id="A0AAP3XPT3"/>
<protein>
    <submittedName>
        <fullName evidence="3">Calcium-binding protein</fullName>
    </submittedName>
</protein>
<dbReference type="SUPFAM" id="SSF51120">
    <property type="entry name" value="beta-Roll"/>
    <property type="match status" value="2"/>
</dbReference>
<dbReference type="PRINTS" id="PR00313">
    <property type="entry name" value="CABNDNGRPT"/>
</dbReference>
<dbReference type="RefSeq" id="WP_327788244.1">
    <property type="nucleotide sequence ID" value="NZ_JARGEQ010000047.1"/>
</dbReference>
<dbReference type="InterPro" id="IPR018511">
    <property type="entry name" value="Hemolysin-typ_Ca-bd_CS"/>
</dbReference>
<evidence type="ECO:0000256" key="2">
    <source>
        <dbReference type="ARBA" id="ARBA00022525"/>
    </source>
</evidence>
<dbReference type="InterPro" id="IPR001343">
    <property type="entry name" value="Hemolysn_Ca-bd"/>
</dbReference>
<dbReference type="GO" id="GO:0005509">
    <property type="term" value="F:calcium ion binding"/>
    <property type="evidence" value="ECO:0007669"/>
    <property type="project" value="InterPro"/>
</dbReference>
<reference evidence="3 4" key="1">
    <citation type="submission" date="2023-03" db="EMBL/GenBank/DDBJ databases">
        <title>YIM 152171 draft genome.</title>
        <authorList>
            <person name="Yang Z."/>
        </authorList>
    </citation>
    <scope>NUCLEOTIDE SEQUENCE [LARGE SCALE GENOMIC DNA]</scope>
    <source>
        <strain evidence="3 4">YIM 152171</strain>
    </source>
</reference>
<keyword evidence="4" id="KW-1185">Reference proteome</keyword>